<dbReference type="Pfam" id="PF00535">
    <property type="entry name" value="Glycos_transf_2"/>
    <property type="match status" value="1"/>
</dbReference>
<keyword evidence="2" id="KW-1003">Cell membrane</keyword>
<reference evidence="7" key="1">
    <citation type="submission" date="2021-12" db="EMBL/GenBank/DDBJ databases">
        <authorList>
            <person name="Rodrigo-Torres L."/>
            <person name="Arahal R. D."/>
            <person name="Lucena T."/>
        </authorList>
    </citation>
    <scope>NUCLEOTIDE SEQUENCE</scope>
    <source>
        <strain evidence="7">CECT 8858</strain>
    </source>
</reference>
<comment type="caution">
    <text evidence="7">The sequence shown here is derived from an EMBL/GenBank/DDBJ whole genome shotgun (WGS) entry which is preliminary data.</text>
</comment>
<evidence type="ECO:0000256" key="4">
    <source>
        <dbReference type="ARBA" id="ARBA00022679"/>
    </source>
</evidence>
<dbReference type="InterPro" id="IPR029044">
    <property type="entry name" value="Nucleotide-diphossugar_trans"/>
</dbReference>
<organism evidence="7 8">
    <name type="scientific">Emticicia aquatica</name>
    <dbReference type="NCBI Taxonomy" id="1681835"/>
    <lineage>
        <taxon>Bacteria</taxon>
        <taxon>Pseudomonadati</taxon>
        <taxon>Bacteroidota</taxon>
        <taxon>Cytophagia</taxon>
        <taxon>Cytophagales</taxon>
        <taxon>Leadbetterellaceae</taxon>
        <taxon>Emticicia</taxon>
    </lineage>
</organism>
<evidence type="ECO:0000256" key="1">
    <source>
        <dbReference type="ARBA" id="ARBA00004236"/>
    </source>
</evidence>
<evidence type="ECO:0000256" key="2">
    <source>
        <dbReference type="ARBA" id="ARBA00022475"/>
    </source>
</evidence>
<dbReference type="Proteomes" id="UP000837932">
    <property type="component" value="Unassembled WGS sequence"/>
</dbReference>
<dbReference type="EMBL" id="CAKLPY010000001">
    <property type="protein sequence ID" value="CAH0995563.1"/>
    <property type="molecule type" value="Genomic_DNA"/>
</dbReference>
<dbReference type="CDD" id="cd02522">
    <property type="entry name" value="GT_2_like_a"/>
    <property type="match status" value="1"/>
</dbReference>
<dbReference type="InterPro" id="IPR001173">
    <property type="entry name" value="Glyco_trans_2-like"/>
</dbReference>
<dbReference type="Gene3D" id="3.90.550.10">
    <property type="entry name" value="Spore Coat Polysaccharide Biosynthesis Protein SpsA, Chain A"/>
    <property type="match status" value="1"/>
</dbReference>
<protein>
    <recommendedName>
        <fullName evidence="6">Glycosyltransferase 2-like domain-containing protein</fullName>
    </recommendedName>
</protein>
<dbReference type="InterPro" id="IPR026461">
    <property type="entry name" value="Trfase_2_rSAM/seldom_assoc"/>
</dbReference>
<dbReference type="RefSeq" id="WP_238806112.1">
    <property type="nucleotide sequence ID" value="NZ_CAKLPY010000001.1"/>
</dbReference>
<keyword evidence="5" id="KW-0472">Membrane</keyword>
<accession>A0ABM9AP17</accession>
<feature type="domain" description="Glycosyltransferase 2-like" evidence="6">
    <location>
        <begin position="4"/>
        <end position="119"/>
    </location>
</feature>
<evidence type="ECO:0000256" key="5">
    <source>
        <dbReference type="ARBA" id="ARBA00023136"/>
    </source>
</evidence>
<comment type="subcellular location">
    <subcellularLocation>
        <location evidence="1">Cell membrane</location>
    </subcellularLocation>
</comment>
<keyword evidence="3" id="KW-0328">Glycosyltransferase</keyword>
<evidence type="ECO:0000259" key="6">
    <source>
        <dbReference type="Pfam" id="PF00535"/>
    </source>
</evidence>
<evidence type="ECO:0000313" key="7">
    <source>
        <dbReference type="EMBL" id="CAH0995563.1"/>
    </source>
</evidence>
<name>A0ABM9AP17_9BACT</name>
<evidence type="ECO:0000313" key="8">
    <source>
        <dbReference type="Proteomes" id="UP000837932"/>
    </source>
</evidence>
<dbReference type="PANTHER" id="PTHR43646:SF2">
    <property type="entry name" value="GLYCOSYLTRANSFERASE 2-LIKE DOMAIN-CONTAINING PROTEIN"/>
    <property type="match status" value="1"/>
</dbReference>
<evidence type="ECO:0000256" key="3">
    <source>
        <dbReference type="ARBA" id="ARBA00022676"/>
    </source>
</evidence>
<dbReference type="SUPFAM" id="SSF53448">
    <property type="entry name" value="Nucleotide-diphospho-sugar transferases"/>
    <property type="match status" value="1"/>
</dbReference>
<keyword evidence="4" id="KW-0808">Transferase</keyword>
<keyword evidence="8" id="KW-1185">Reference proteome</keyword>
<sequence length="232" mass="27152">MKISVIIPTYNEAENIGFLIETLQKFGGVNLHEIIVVDSPFTNDNTFEITKKFDIFFVKSPKSGRATQMNFGATLASGDVLYFVHADIKIHPDFTFDIICSIENGYDFGCYRYQFDSSSFLLKINAFFTRFPFIWCRGGDQTLFIRKNDFINVGHFDENLLIMEDYEFILRANKQLKFKIIPKNVIVSARKYKTNSYLRVQKANFKLMRMFLNGNASQQEMVETYRKMLDYR</sequence>
<dbReference type="PANTHER" id="PTHR43646">
    <property type="entry name" value="GLYCOSYLTRANSFERASE"/>
    <property type="match status" value="1"/>
</dbReference>
<proteinExistence type="predicted"/>
<gene>
    <name evidence="7" type="ORF">EMA8858_01686</name>
</gene>
<dbReference type="NCBIfam" id="TIGR04283">
    <property type="entry name" value="glyco_like_mftF"/>
    <property type="match status" value="1"/>
</dbReference>